<accession>A0ABW1ACI4</accession>
<feature type="domain" description="DUF4132" evidence="1">
    <location>
        <begin position="854"/>
        <end position="1030"/>
    </location>
</feature>
<sequence>MSEETLELPSAWSPRLHPRRGGAPVPAVAVDAAAPAALASFSGAPKARGTISAALGSPDSTPEVVEAARRQLDGDPSALGAAALAAILVGREREDYAELFERFVDSWVTGHGLPFAACALAELSRLSFTYDSWGFRGQNVDLKAVAFLGPQESSSRLWQCRRVVRKVRALLAVAGDDEYEETVKRLADHRDAPLQQAMVSYLVPDRLDWVEEACANAPQDGWHNAWWLLWCALGSPAQAGLLGTGPASGRAPGAVFGPAEVEIDLLATILDGVGPAIVPHLVQTLDHADLGAAVVKLLLQTLGLVPSDEAFRVLIERIDAPYGQAAVAAAAHRFPRRGMRMLAVAADGTGKAAVLAADLLRGHVAAHQDLVAEVLPGLPDKARRTLQSIAEATARLPEAPAEALPPVLVSPPWARRRKAAKPVVVAGLAPPDLRSVSWAVGESERWADGPGEPWRFTDPWPVLVAKFGGIGGYAQAGLIATGPKPLVRPLLEIWKPADMWYAQYWIRPIVARFGLDALPLAVAVAESGPAESGGVLLPFLAPEVAVLQARWLVRLKTARKHALAWFARHGTEAAMMLVPDALGAPGPARANAEGALRHLAAGHLATGHGADEVVEVARRYGDQAGEAIAALLASDPLDVLPARMPGLPDWADPLVLPQVLLRGRDRALPAEATAHLLTMLAMSRPDGVYPGVGIVRDACDPESLAEFSWAVFRRWQIHDSPSKDGWALDQLAWLGDDGTVRRLTPVVRAWPGEGGHSKAVKGLDVLAAIGTDVALMHLHGIAQKVRFKGLRTRAQEMIRQVAERLELTPEQLADRLVPDFGLDAGGGMTLDYGPRRFAVGFDEQLKPYVVDGDGKRRKALPKPGAKDHGDLAPAAYKRFADLKKDVRTVAADQIRRLESAMVMGRWWPLLEFTELFVGHPLVWHIVRRLVWSAEHDGATTLFRIAEDRTFADLHDDTLTLPASAEIRLPHPVLLGEARTAWAEVFADYEIVQPFPQLGRAVHTLPEDGLARFQGIKVPVGALLGLQRSGWERGEPEDAGIASWMTRPLGSGRHATLWLNPGIVVGEPDAFPEQTIDQIEVGASPYGRWNWGETSGSAVTGLDPVDASELLADLTALAASAPA</sequence>
<keyword evidence="3" id="KW-1185">Reference proteome</keyword>
<organism evidence="2 3">
    <name type="scientific">Actinomadura rugatobispora</name>
    <dbReference type="NCBI Taxonomy" id="1994"/>
    <lineage>
        <taxon>Bacteria</taxon>
        <taxon>Bacillati</taxon>
        <taxon>Actinomycetota</taxon>
        <taxon>Actinomycetes</taxon>
        <taxon>Streptosporangiales</taxon>
        <taxon>Thermomonosporaceae</taxon>
        <taxon>Actinomadura</taxon>
    </lineage>
</organism>
<evidence type="ECO:0000313" key="3">
    <source>
        <dbReference type="Proteomes" id="UP001596074"/>
    </source>
</evidence>
<dbReference type="Pfam" id="PF13569">
    <property type="entry name" value="DUF4132"/>
    <property type="match status" value="1"/>
</dbReference>
<name>A0ABW1ACI4_9ACTN</name>
<dbReference type="RefSeq" id="WP_378287447.1">
    <property type="nucleotide sequence ID" value="NZ_JBHSON010000071.1"/>
</dbReference>
<gene>
    <name evidence="2" type="ORF">ACFPZN_38395</name>
</gene>
<dbReference type="InterPro" id="IPR025406">
    <property type="entry name" value="DUF4132"/>
</dbReference>
<proteinExistence type="predicted"/>
<dbReference type="EMBL" id="JBHSON010000071">
    <property type="protein sequence ID" value="MFC5751523.1"/>
    <property type="molecule type" value="Genomic_DNA"/>
</dbReference>
<reference evidence="3" key="1">
    <citation type="journal article" date="2019" name="Int. J. Syst. Evol. Microbiol.">
        <title>The Global Catalogue of Microorganisms (GCM) 10K type strain sequencing project: providing services to taxonomists for standard genome sequencing and annotation.</title>
        <authorList>
            <consortium name="The Broad Institute Genomics Platform"/>
            <consortium name="The Broad Institute Genome Sequencing Center for Infectious Disease"/>
            <person name="Wu L."/>
            <person name="Ma J."/>
        </authorList>
    </citation>
    <scope>NUCLEOTIDE SEQUENCE [LARGE SCALE GENOMIC DNA]</scope>
    <source>
        <strain evidence="3">KCTC 42087</strain>
    </source>
</reference>
<comment type="caution">
    <text evidence="2">The sequence shown here is derived from an EMBL/GenBank/DDBJ whole genome shotgun (WGS) entry which is preliminary data.</text>
</comment>
<evidence type="ECO:0000259" key="1">
    <source>
        <dbReference type="Pfam" id="PF13569"/>
    </source>
</evidence>
<evidence type="ECO:0000313" key="2">
    <source>
        <dbReference type="EMBL" id="MFC5751523.1"/>
    </source>
</evidence>
<protein>
    <submittedName>
        <fullName evidence="2">DUF4132 domain-containing protein</fullName>
    </submittedName>
</protein>
<dbReference type="Proteomes" id="UP001596074">
    <property type="component" value="Unassembled WGS sequence"/>
</dbReference>